<keyword evidence="3" id="KW-0238">DNA-binding</keyword>
<dbReference type="AlphaFoldDB" id="A0A653E7Q2"/>
<proteinExistence type="inferred from homology"/>
<dbReference type="Pfam" id="PF00126">
    <property type="entry name" value="HTH_1"/>
    <property type="match status" value="1"/>
</dbReference>
<dbReference type="GO" id="GO:0043565">
    <property type="term" value="F:sequence-specific DNA binding"/>
    <property type="evidence" value="ECO:0007669"/>
    <property type="project" value="TreeGrafter"/>
</dbReference>
<evidence type="ECO:0000256" key="1">
    <source>
        <dbReference type="ARBA" id="ARBA00009437"/>
    </source>
</evidence>
<sequence>MDVLQAMRVFVQVVDCGTFTAAANSMNISTAQVSRLVSELESDLQARLLQRSTRRLGLTEVGERYLERCRSVLAQVDEASAEASGAHLVPKGRLRIHSITALGTQLLGPLAVRYGERFPEVNIEMSLSQRHPDLLEEGHDVVLTLARTLPDSELVAQQVCDIYSVVCAAPAYLDKYGIPKSIGDLENHRCLQLIDPVFGESWLFNDNGVEQRVQPGKIFQVNVAEAMAQTAAAGMGICLLPDLVAAKALQQGTLVRVLPQHRLHERSLYALYPSRRYLDAKVRTWIEFLKEELPKAMRSHQAILENALFWA</sequence>
<dbReference type="Pfam" id="PF03466">
    <property type="entry name" value="LysR_substrate"/>
    <property type="match status" value="1"/>
</dbReference>
<organism evidence="6">
    <name type="scientific">Pseudomonas marincola</name>
    <dbReference type="NCBI Taxonomy" id="437900"/>
    <lineage>
        <taxon>Bacteria</taxon>
        <taxon>Pseudomonadati</taxon>
        <taxon>Pseudomonadota</taxon>
        <taxon>Gammaproteobacteria</taxon>
        <taxon>Pseudomonadales</taxon>
        <taxon>Pseudomonadaceae</taxon>
        <taxon>Pseudomonas</taxon>
    </lineage>
</organism>
<evidence type="ECO:0000256" key="4">
    <source>
        <dbReference type="ARBA" id="ARBA00023163"/>
    </source>
</evidence>
<dbReference type="PANTHER" id="PTHR30537:SF5">
    <property type="entry name" value="HTH-TYPE TRANSCRIPTIONAL ACTIVATOR TTDR-RELATED"/>
    <property type="match status" value="1"/>
</dbReference>
<dbReference type="InterPro" id="IPR036390">
    <property type="entry name" value="WH_DNA-bd_sf"/>
</dbReference>
<feature type="domain" description="HTH lysR-type" evidence="5">
    <location>
        <begin position="1"/>
        <end position="59"/>
    </location>
</feature>
<dbReference type="GO" id="GO:0006351">
    <property type="term" value="P:DNA-templated transcription"/>
    <property type="evidence" value="ECO:0007669"/>
    <property type="project" value="TreeGrafter"/>
</dbReference>
<dbReference type="FunFam" id="1.10.10.10:FF:000001">
    <property type="entry name" value="LysR family transcriptional regulator"/>
    <property type="match status" value="1"/>
</dbReference>
<evidence type="ECO:0000256" key="2">
    <source>
        <dbReference type="ARBA" id="ARBA00023015"/>
    </source>
</evidence>
<dbReference type="RefSeq" id="WP_150549144.1">
    <property type="nucleotide sequence ID" value="NZ_JBALXC010000037.1"/>
</dbReference>
<protein>
    <submittedName>
        <fullName evidence="6">LysR family transcriptional regulator</fullName>
    </submittedName>
</protein>
<dbReference type="InterPro" id="IPR005119">
    <property type="entry name" value="LysR_subst-bd"/>
</dbReference>
<dbReference type="PROSITE" id="PS50931">
    <property type="entry name" value="HTH_LYSR"/>
    <property type="match status" value="1"/>
</dbReference>
<dbReference type="InterPro" id="IPR000847">
    <property type="entry name" value="LysR_HTH_N"/>
</dbReference>
<keyword evidence="2" id="KW-0805">Transcription regulation</keyword>
<name>A0A653E7Q2_9PSED</name>
<evidence type="ECO:0000256" key="3">
    <source>
        <dbReference type="ARBA" id="ARBA00023125"/>
    </source>
</evidence>
<dbReference type="PANTHER" id="PTHR30537">
    <property type="entry name" value="HTH-TYPE TRANSCRIPTIONAL REGULATOR"/>
    <property type="match status" value="1"/>
</dbReference>
<dbReference type="SUPFAM" id="SSF46785">
    <property type="entry name" value="Winged helix' DNA-binding domain"/>
    <property type="match status" value="1"/>
</dbReference>
<keyword evidence="4" id="KW-0804">Transcription</keyword>
<dbReference type="SUPFAM" id="SSF53850">
    <property type="entry name" value="Periplasmic binding protein-like II"/>
    <property type="match status" value="1"/>
</dbReference>
<dbReference type="EMBL" id="LR215729">
    <property type="protein sequence ID" value="VEV98827.1"/>
    <property type="molecule type" value="Genomic_DNA"/>
</dbReference>
<accession>A0A653E7Q2</accession>
<dbReference type="InterPro" id="IPR036388">
    <property type="entry name" value="WH-like_DNA-bd_sf"/>
</dbReference>
<dbReference type="InterPro" id="IPR058163">
    <property type="entry name" value="LysR-type_TF_proteobact-type"/>
</dbReference>
<dbReference type="CDD" id="cd08422">
    <property type="entry name" value="PBP2_CrgA_like"/>
    <property type="match status" value="1"/>
</dbReference>
<dbReference type="Gene3D" id="3.40.190.290">
    <property type="match status" value="1"/>
</dbReference>
<dbReference type="GO" id="GO:0003700">
    <property type="term" value="F:DNA-binding transcription factor activity"/>
    <property type="evidence" value="ECO:0007669"/>
    <property type="project" value="InterPro"/>
</dbReference>
<dbReference type="Gene3D" id="1.10.10.10">
    <property type="entry name" value="Winged helix-like DNA-binding domain superfamily/Winged helix DNA-binding domain"/>
    <property type="match status" value="1"/>
</dbReference>
<reference evidence="6" key="1">
    <citation type="submission" date="2019-02" db="EMBL/GenBank/DDBJ databases">
        <authorList>
            <consortium name="Genoscope - CEA"/>
            <person name="William W."/>
        </authorList>
    </citation>
    <scope>NUCLEOTIDE SEQUENCE [LARGE SCALE GENOMIC DNA]</scope>
    <source>
        <strain evidence="6">YSy11</strain>
    </source>
</reference>
<evidence type="ECO:0000313" key="6">
    <source>
        <dbReference type="EMBL" id="VEV98827.1"/>
    </source>
</evidence>
<comment type="similarity">
    <text evidence="1">Belongs to the LysR transcriptional regulatory family.</text>
</comment>
<evidence type="ECO:0000259" key="5">
    <source>
        <dbReference type="PROSITE" id="PS50931"/>
    </source>
</evidence>
<gene>
    <name evidence="6" type="ORF">PMYSY11_3783</name>
</gene>